<accession>A0A285J132</accession>
<sequence>MYLGRKAIPLISALALSASAFAAQAETDLKFALDWRYEGPAAGFLLAEDMGFFAEEGLNVTIDTGTGSVNTIPRVASGLYDMGFGDMNSLIKFLDADPAQPVTGVAMVYDKPTFAIVGRKSLGITEDPKSVEGKTLGAPPPDGAFAQWPIFQEVAGIDTSTVTVESIGFPVREPMLANGDVDGVFGFAFSVILNLKAQGTPEEDIVNILMADHGLELYGNAILANETFAAENPEAVTGFLRAVIKGFAAAIEDPAAGAAAVVARDATLDPAVEEERLQMAIDMNINTPWAQENGMGGIDAARLDASFEALKAPMGLTGAVGPADVFDSSFLPAAEERMLP</sequence>
<dbReference type="SUPFAM" id="SSF53850">
    <property type="entry name" value="Periplasmic binding protein-like II"/>
    <property type="match status" value="1"/>
</dbReference>
<dbReference type="Proteomes" id="UP000231702">
    <property type="component" value="Unassembled WGS sequence"/>
</dbReference>
<dbReference type="Gene3D" id="3.40.190.10">
    <property type="entry name" value="Periplasmic binding protein-like II"/>
    <property type="match status" value="2"/>
</dbReference>
<feature type="chain" id="PRO_5013171107" evidence="1">
    <location>
        <begin position="23"/>
        <end position="340"/>
    </location>
</feature>
<evidence type="ECO:0000313" key="4">
    <source>
        <dbReference type="EMBL" id="SNY53076.1"/>
    </source>
</evidence>
<evidence type="ECO:0000313" key="3">
    <source>
        <dbReference type="EMBL" id="PJE25732.1"/>
    </source>
</evidence>
<feature type="signal peptide" evidence="1">
    <location>
        <begin position="1"/>
        <end position="22"/>
    </location>
</feature>
<dbReference type="PANTHER" id="PTHR31528">
    <property type="entry name" value="4-AMINO-5-HYDROXYMETHYL-2-METHYLPYRIMIDINE PHOSPHATE SYNTHASE THI11-RELATED"/>
    <property type="match status" value="1"/>
</dbReference>
<dbReference type="OrthoDB" id="9815602at2"/>
<proteinExistence type="predicted"/>
<gene>
    <name evidence="3" type="ORF">CVM39_18665</name>
    <name evidence="4" type="ORF">SAMN06297129_2484</name>
</gene>
<keyword evidence="6" id="KW-1185">Reference proteome</keyword>
<keyword evidence="1" id="KW-0732">Signal</keyword>
<dbReference type="EMBL" id="OBEA01000004">
    <property type="protein sequence ID" value="SNY53076.1"/>
    <property type="molecule type" value="Genomic_DNA"/>
</dbReference>
<protein>
    <submittedName>
        <fullName evidence="3">ABC transporter substrate-binding protein</fullName>
    </submittedName>
    <submittedName>
        <fullName evidence="4">NitT/TauT family transport system substrate-binding protein</fullName>
    </submittedName>
</protein>
<dbReference type="GO" id="GO:0009228">
    <property type="term" value="P:thiamine biosynthetic process"/>
    <property type="evidence" value="ECO:0007669"/>
    <property type="project" value="InterPro"/>
</dbReference>
<dbReference type="Pfam" id="PF09084">
    <property type="entry name" value="NMT1"/>
    <property type="match status" value="1"/>
</dbReference>
<dbReference type="InterPro" id="IPR015168">
    <property type="entry name" value="SsuA/THI5"/>
</dbReference>
<evidence type="ECO:0000313" key="5">
    <source>
        <dbReference type="Proteomes" id="UP000231655"/>
    </source>
</evidence>
<dbReference type="AlphaFoldDB" id="A0A285J132"/>
<evidence type="ECO:0000259" key="2">
    <source>
        <dbReference type="Pfam" id="PF09084"/>
    </source>
</evidence>
<feature type="domain" description="SsuA/THI5-like" evidence="2">
    <location>
        <begin position="42"/>
        <end position="255"/>
    </location>
</feature>
<dbReference type="EMBL" id="PGTD01000023">
    <property type="protein sequence ID" value="PJE25732.1"/>
    <property type="molecule type" value="Genomic_DNA"/>
</dbReference>
<dbReference type="RefSeq" id="WP_097146214.1">
    <property type="nucleotide sequence ID" value="NZ_OBEA01000004.1"/>
</dbReference>
<reference evidence="3 6" key="2">
    <citation type="journal article" date="2018" name="Int. J. Syst. Evol. Microbiol.">
        <title>Pseudooceanicola lipolyticus sp. nov., a marine alphaproteobacterium, reclassification of Oceanicola flagellatus as Pseudooceanicola flagellatus comb. nov. and emended description of the genus Pseudooceanicola.</title>
        <authorList>
            <person name="Huang M.-M."/>
            <person name="Guo L.-L."/>
            <person name="Wu Y.-H."/>
            <person name="Lai Q.-L."/>
            <person name="Shao Z.-Z."/>
            <person name="Wang C.-S."/>
            <person name="Wu M."/>
            <person name="Xu X.-W."/>
        </authorList>
    </citation>
    <scope>NUCLEOTIDE SEQUENCE [LARGE SCALE GENOMIC DNA]</scope>
    <source>
        <strain evidence="3 6">Ar-45</strain>
    </source>
</reference>
<evidence type="ECO:0000313" key="6">
    <source>
        <dbReference type="Proteomes" id="UP000231702"/>
    </source>
</evidence>
<name>A0A285J132_9RHOB</name>
<organism evidence="4 5">
    <name type="scientific">Pseudooceanicola antarcticus</name>
    <dbReference type="NCBI Taxonomy" id="1247613"/>
    <lineage>
        <taxon>Bacteria</taxon>
        <taxon>Pseudomonadati</taxon>
        <taxon>Pseudomonadota</taxon>
        <taxon>Alphaproteobacteria</taxon>
        <taxon>Rhodobacterales</taxon>
        <taxon>Paracoccaceae</taxon>
        <taxon>Pseudooceanicola</taxon>
    </lineage>
</organism>
<dbReference type="Proteomes" id="UP000231655">
    <property type="component" value="Unassembled WGS sequence"/>
</dbReference>
<evidence type="ECO:0000256" key="1">
    <source>
        <dbReference type="SAM" id="SignalP"/>
    </source>
</evidence>
<dbReference type="InterPro" id="IPR027939">
    <property type="entry name" value="NMT1/THI5"/>
</dbReference>
<reference evidence="4 5" key="1">
    <citation type="submission" date="2017-09" db="EMBL/GenBank/DDBJ databases">
        <authorList>
            <person name="Ehlers B."/>
            <person name="Leendertz F.H."/>
        </authorList>
    </citation>
    <scope>NUCLEOTIDE SEQUENCE [LARGE SCALE GENOMIC DNA]</scope>
    <source>
        <strain evidence="4 5">CGMCC 1.12662</strain>
    </source>
</reference>
<dbReference type="PANTHER" id="PTHR31528:SF15">
    <property type="entry name" value="RIBOFLAVIN-BINDING PROTEIN RIBY"/>
    <property type="match status" value="1"/>
</dbReference>